<dbReference type="Pfam" id="PF00041">
    <property type="entry name" value="fn3"/>
    <property type="match status" value="1"/>
</dbReference>
<keyword evidence="4" id="KW-1133">Transmembrane helix</keyword>
<evidence type="ECO:0000259" key="5">
    <source>
        <dbReference type="PROSITE" id="PS50853"/>
    </source>
</evidence>
<feature type="region of interest" description="Disordered" evidence="3">
    <location>
        <begin position="149"/>
        <end position="260"/>
    </location>
</feature>
<keyword evidence="4" id="KW-0472">Membrane</keyword>
<feature type="compositionally biased region" description="Pro residues" evidence="3">
    <location>
        <begin position="173"/>
        <end position="223"/>
    </location>
</feature>
<dbReference type="InterPro" id="IPR036116">
    <property type="entry name" value="FN3_sf"/>
</dbReference>
<dbReference type="RefSeq" id="WP_377243298.1">
    <property type="nucleotide sequence ID" value="NZ_JBHLUH010000001.1"/>
</dbReference>
<keyword evidence="1" id="KW-0378">Hydrolase</keyword>
<dbReference type="SMART" id="SM00060">
    <property type="entry name" value="FN3"/>
    <property type="match status" value="1"/>
</dbReference>
<name>A0ABV6LUH0_9ACTN</name>
<dbReference type="Gene3D" id="1.25.40.10">
    <property type="entry name" value="Tetratricopeptide repeat domain"/>
    <property type="match status" value="1"/>
</dbReference>
<feature type="compositionally biased region" description="Low complexity" evidence="3">
    <location>
        <begin position="163"/>
        <end position="172"/>
    </location>
</feature>
<keyword evidence="1" id="KW-0326">Glycosidase</keyword>
<dbReference type="InterPro" id="IPR013783">
    <property type="entry name" value="Ig-like_fold"/>
</dbReference>
<dbReference type="SUPFAM" id="SSF48452">
    <property type="entry name" value="TPR-like"/>
    <property type="match status" value="1"/>
</dbReference>
<evidence type="ECO:0000256" key="3">
    <source>
        <dbReference type="SAM" id="MobiDB-lite"/>
    </source>
</evidence>
<dbReference type="Gene3D" id="2.60.40.10">
    <property type="entry name" value="Immunoglobulins"/>
    <property type="match status" value="1"/>
</dbReference>
<dbReference type="SUPFAM" id="SSF49265">
    <property type="entry name" value="Fibronectin type III"/>
    <property type="match status" value="1"/>
</dbReference>
<proteinExistence type="predicted"/>
<evidence type="ECO:0000313" key="6">
    <source>
        <dbReference type="EMBL" id="MFC0526057.1"/>
    </source>
</evidence>
<organism evidence="6 7">
    <name type="scientific">Phytohabitans kaempferiae</name>
    <dbReference type="NCBI Taxonomy" id="1620943"/>
    <lineage>
        <taxon>Bacteria</taxon>
        <taxon>Bacillati</taxon>
        <taxon>Actinomycetota</taxon>
        <taxon>Actinomycetes</taxon>
        <taxon>Micromonosporales</taxon>
        <taxon>Micromonosporaceae</taxon>
    </lineage>
</organism>
<keyword evidence="2" id="KW-0119">Carbohydrate metabolism</keyword>
<feature type="compositionally biased region" description="Pro residues" evidence="3">
    <location>
        <begin position="153"/>
        <end position="162"/>
    </location>
</feature>
<accession>A0ABV6LUH0</accession>
<keyword evidence="4" id="KW-0812">Transmembrane</keyword>
<dbReference type="Pfam" id="PF13424">
    <property type="entry name" value="TPR_12"/>
    <property type="match status" value="1"/>
</dbReference>
<dbReference type="Proteomes" id="UP001589867">
    <property type="component" value="Unassembled WGS sequence"/>
</dbReference>
<evidence type="ECO:0000313" key="7">
    <source>
        <dbReference type="Proteomes" id="UP001589867"/>
    </source>
</evidence>
<feature type="domain" description="Fibronectin type-III" evidence="5">
    <location>
        <begin position="315"/>
        <end position="405"/>
    </location>
</feature>
<dbReference type="InterPro" id="IPR003961">
    <property type="entry name" value="FN3_dom"/>
</dbReference>
<dbReference type="InterPro" id="IPR011990">
    <property type="entry name" value="TPR-like_helical_dom_sf"/>
</dbReference>
<dbReference type="CDD" id="cd00063">
    <property type="entry name" value="FN3"/>
    <property type="match status" value="1"/>
</dbReference>
<dbReference type="PROSITE" id="PS50853">
    <property type="entry name" value="FN3"/>
    <property type="match status" value="1"/>
</dbReference>
<evidence type="ECO:0000256" key="1">
    <source>
        <dbReference type="ARBA" id="ARBA00023295"/>
    </source>
</evidence>
<feature type="transmembrane region" description="Helical" evidence="4">
    <location>
        <begin position="271"/>
        <end position="293"/>
    </location>
</feature>
<evidence type="ECO:0000256" key="2">
    <source>
        <dbReference type="ARBA" id="ARBA00023326"/>
    </source>
</evidence>
<comment type="caution">
    <text evidence="6">The sequence shown here is derived from an EMBL/GenBank/DDBJ whole genome shotgun (WGS) entry which is preliminary data.</text>
</comment>
<protein>
    <submittedName>
        <fullName evidence="6">Tetratricopeptide repeat protein</fullName>
    </submittedName>
</protein>
<sequence length="406" mass="41935">MSQPSPLAMAQQNARALRDSGDLAGAREMLDQTLEGAKVALGEDNPEVIATGQVLAGLHREAGDPMAARRVLEEAYAAGQLHLGDAHPLMLSISFDLGGVAEELGNRHEARRAFGRLAAHGPAVFGADHWTVRAAREYLGDAQPSAELTIPAEEPPAPPPMQFPSSAAFALPSTPPQMPQPAQPQAPPQPSQPYAPPQSGPPYAPPHSSPPYGAPQSGPPYAPPVTGQSPSGGGYAPQPVYTPPPPGAAYGGDSEPTYHVTRPRKVRGATVAAMIAAAAAVLAAGFVAIQVLFTGDEPPAPPVTQSQGPRLAGDPPTELKVRVDGTAITVSWKDPTDGTVPFIVAGAQAGRQHKAMATINPGETTATINGLNPRLGYCFTVLAVYSSDEYAASGQVCTERNTPTPG</sequence>
<evidence type="ECO:0000256" key="4">
    <source>
        <dbReference type="SAM" id="Phobius"/>
    </source>
</evidence>
<reference evidence="6 7" key="1">
    <citation type="submission" date="2024-09" db="EMBL/GenBank/DDBJ databases">
        <authorList>
            <person name="Sun Q."/>
            <person name="Mori K."/>
        </authorList>
    </citation>
    <scope>NUCLEOTIDE SEQUENCE [LARGE SCALE GENOMIC DNA]</scope>
    <source>
        <strain evidence="6 7">TBRC 3947</strain>
    </source>
</reference>
<keyword evidence="7" id="KW-1185">Reference proteome</keyword>
<gene>
    <name evidence="6" type="ORF">ACFFIA_00040</name>
</gene>
<keyword evidence="2" id="KW-0624">Polysaccharide degradation</keyword>
<dbReference type="EMBL" id="JBHLUH010000001">
    <property type="protein sequence ID" value="MFC0526057.1"/>
    <property type="molecule type" value="Genomic_DNA"/>
</dbReference>